<sequence>MAHTAVANTRSRPVTITVVAHHDEKYAADNMTRSASAEPTKPTKRKGTHHQHPSRDIDDDGGGYAVLPFCRLRLDHPPPPSIAPTLPPSSPSTFSCTNNILTWTPSSTGTRSVSTLTPSQLARKRANDREAQRAIRARTKEHIERLERELEELKSERGRDQSQTVQELLRKNKALEEELFKLRESMGVPNGQSYPNSGTAASIASSSAWLPLVRADSAPVYDDNLSSISGAVPSPRSSPFPSNGDYNVMQELGPSYVPMPDASESWGPGIPVSVPSTVSSPSSSANTDEYGAGYIPTSVPAPMMDARSIPAKMSEYDDVDSASRRWIPSQPPLNASSVAGSHLSSSSAVSSSPAVVEFVSNSGVLPTTVSSLIRQPGTTLWEIPTLIVPPTCRIDQLIVGFIQDCRRLSQLKSLDNLLRPARVNVKNFLEYHPASPTTEPPRCQLADLDRAASTTVTGPGVKHPMAELITALVNKAGVTNVIERLAVFAVIQRAIAWLVHPTREAYQAIVPELTPKPCQTRIPHPQWVDLILWAPLRTAIIERQELYANEEFQGVYSSSLRLINWPCRPIDALVVDPQSGEMWLSDTFTAHAMRLENWRLNENFVRRYPELRGCVAVEGS</sequence>
<evidence type="ECO:0008006" key="5">
    <source>
        <dbReference type="Google" id="ProtNLM"/>
    </source>
</evidence>
<dbReference type="GO" id="GO:0003700">
    <property type="term" value="F:DNA-binding transcription factor activity"/>
    <property type="evidence" value="ECO:0007669"/>
    <property type="project" value="InterPro"/>
</dbReference>
<feature type="region of interest" description="Disordered" evidence="2">
    <location>
        <begin position="25"/>
        <end position="62"/>
    </location>
</feature>
<evidence type="ECO:0000256" key="2">
    <source>
        <dbReference type="SAM" id="MobiDB-lite"/>
    </source>
</evidence>
<dbReference type="Proteomes" id="UP000070054">
    <property type="component" value="Unassembled WGS sequence"/>
</dbReference>
<dbReference type="InterPro" id="IPR021833">
    <property type="entry name" value="DUF3425"/>
</dbReference>
<dbReference type="EMBL" id="JEMN01001351">
    <property type="protein sequence ID" value="KXH39444.1"/>
    <property type="molecule type" value="Genomic_DNA"/>
</dbReference>
<evidence type="ECO:0000313" key="3">
    <source>
        <dbReference type="EMBL" id="KXH39444.1"/>
    </source>
</evidence>
<keyword evidence="1" id="KW-0175">Coiled coil</keyword>
<dbReference type="Gene3D" id="1.20.5.170">
    <property type="match status" value="1"/>
</dbReference>
<name>A0A135SU49_9PEZI</name>
<dbReference type="PANTHER" id="PTHR37012">
    <property type="entry name" value="B-ZIP TRANSCRIPTION FACTOR (EUROFUNG)-RELATED"/>
    <property type="match status" value="1"/>
</dbReference>
<dbReference type="PANTHER" id="PTHR37012:SF2">
    <property type="entry name" value="BZIP DOMAIN-CONTAINING PROTEIN-RELATED"/>
    <property type="match status" value="1"/>
</dbReference>
<dbReference type="Pfam" id="PF11905">
    <property type="entry name" value="DUF3425"/>
    <property type="match status" value="1"/>
</dbReference>
<protein>
    <recommendedName>
        <fullName evidence="5">BZIP transcription factor</fullName>
    </recommendedName>
</protein>
<feature type="coiled-coil region" evidence="1">
    <location>
        <begin position="129"/>
        <end position="185"/>
    </location>
</feature>
<feature type="compositionally biased region" description="Basic residues" evidence="2">
    <location>
        <begin position="42"/>
        <end position="52"/>
    </location>
</feature>
<dbReference type="OrthoDB" id="3535998at2759"/>
<dbReference type="InterPro" id="IPR046347">
    <property type="entry name" value="bZIP_sf"/>
</dbReference>
<reference evidence="3 4" key="1">
    <citation type="submission" date="2014-02" db="EMBL/GenBank/DDBJ databases">
        <title>The genome sequence of Colletotrichum nymphaeae SA-01.</title>
        <authorList>
            <person name="Baroncelli R."/>
            <person name="Thon M.R."/>
        </authorList>
    </citation>
    <scope>NUCLEOTIDE SEQUENCE [LARGE SCALE GENOMIC DNA]</scope>
    <source>
        <strain evidence="3 4">SA-01</strain>
    </source>
</reference>
<dbReference type="SUPFAM" id="SSF57959">
    <property type="entry name" value="Leucine zipper domain"/>
    <property type="match status" value="1"/>
</dbReference>
<gene>
    <name evidence="3" type="ORF">CNYM01_12765</name>
</gene>
<evidence type="ECO:0000313" key="4">
    <source>
        <dbReference type="Proteomes" id="UP000070054"/>
    </source>
</evidence>
<accession>A0A135SU49</accession>
<dbReference type="CDD" id="cd14688">
    <property type="entry name" value="bZIP_YAP"/>
    <property type="match status" value="1"/>
</dbReference>
<organism evidence="3 4">
    <name type="scientific">Colletotrichum nymphaeae SA-01</name>
    <dbReference type="NCBI Taxonomy" id="1460502"/>
    <lineage>
        <taxon>Eukaryota</taxon>
        <taxon>Fungi</taxon>
        <taxon>Dikarya</taxon>
        <taxon>Ascomycota</taxon>
        <taxon>Pezizomycotina</taxon>
        <taxon>Sordariomycetes</taxon>
        <taxon>Hypocreomycetidae</taxon>
        <taxon>Glomerellales</taxon>
        <taxon>Glomerellaceae</taxon>
        <taxon>Colletotrichum</taxon>
        <taxon>Colletotrichum acutatum species complex</taxon>
    </lineage>
</organism>
<evidence type="ECO:0000256" key="1">
    <source>
        <dbReference type="SAM" id="Coils"/>
    </source>
</evidence>
<comment type="caution">
    <text evidence="3">The sequence shown here is derived from an EMBL/GenBank/DDBJ whole genome shotgun (WGS) entry which is preliminary data.</text>
</comment>
<proteinExistence type="predicted"/>
<keyword evidence="4" id="KW-1185">Reference proteome</keyword>
<dbReference type="AlphaFoldDB" id="A0A135SU49"/>